<keyword evidence="4 6" id="KW-0408">Iron</keyword>
<keyword evidence="5 6" id="KW-0503">Monooxygenase</keyword>
<evidence type="ECO:0000256" key="5">
    <source>
        <dbReference type="ARBA" id="ARBA00023033"/>
    </source>
</evidence>
<dbReference type="Pfam" id="PF00067">
    <property type="entry name" value="p450"/>
    <property type="match status" value="1"/>
</dbReference>
<dbReference type="Gene3D" id="1.10.630.10">
    <property type="entry name" value="Cytochrome P450"/>
    <property type="match status" value="1"/>
</dbReference>
<keyword evidence="3 6" id="KW-0560">Oxidoreductase</keyword>
<dbReference type="InterPro" id="IPR001128">
    <property type="entry name" value="Cyt_P450"/>
</dbReference>
<dbReference type="EMBL" id="JAKJXO020000020">
    <property type="protein sequence ID" value="KAL1592721.1"/>
    <property type="molecule type" value="Genomic_DNA"/>
</dbReference>
<dbReference type="Proteomes" id="UP001521785">
    <property type="component" value="Unassembled WGS sequence"/>
</dbReference>
<dbReference type="PROSITE" id="PS00086">
    <property type="entry name" value="CYTOCHROME_P450"/>
    <property type="match status" value="1"/>
</dbReference>
<keyword evidence="8" id="KW-1185">Reference proteome</keyword>
<name>A0ABR3QKP4_9PLEO</name>
<comment type="caution">
    <text evidence="7">The sequence shown here is derived from an EMBL/GenBank/DDBJ whole genome shotgun (WGS) entry which is preliminary data.</text>
</comment>
<protein>
    <recommendedName>
        <fullName evidence="9">Cytochrome P450</fullName>
    </recommendedName>
</protein>
<keyword evidence="2 6" id="KW-0479">Metal-binding</keyword>
<evidence type="ECO:0000256" key="4">
    <source>
        <dbReference type="ARBA" id="ARBA00023004"/>
    </source>
</evidence>
<accession>A0ABR3QKP4</accession>
<dbReference type="SUPFAM" id="SSF48264">
    <property type="entry name" value="Cytochrome P450"/>
    <property type="match status" value="1"/>
</dbReference>
<keyword evidence="6" id="KW-0349">Heme</keyword>
<evidence type="ECO:0000256" key="3">
    <source>
        <dbReference type="ARBA" id="ARBA00023002"/>
    </source>
</evidence>
<dbReference type="InterPro" id="IPR036396">
    <property type="entry name" value="Cyt_P450_sf"/>
</dbReference>
<evidence type="ECO:0000256" key="1">
    <source>
        <dbReference type="ARBA" id="ARBA00010617"/>
    </source>
</evidence>
<sequence>MAGLVAAFLSPGFLIYAFSILLVTNTVVYLLATLRPKAFPPGPRGLPGFGNLLQLNRAFPYLTLSEWAKYYGKDTPIGVKKGASNVVVLNSGRLVRELFDQRGAVYSDRPSQYMNDTWVFKDDIRAAIQQKNSAWLTLWRKEFNNNFGQAAVTRLRPIYDAETARLLVKLLENPNARQKNLETILVCWMMSAPTLGVCGRRPDGMEDLGFFVEDFIHCSDEYSALTAPHPRDVFPILSYLPEFFGMAEWKIRARALRETVIGMGVKFRKAAEQQREALDAGRQIGWESVLARMLKQKREKKEYMFTDKDIGNTAFHTMATGWATSLATLTTILMLLAKYPELQKKMRDEVLEVTGGETPKPADVPKLKYMEAFWYEAHRWRPVAPQAFPHATSQDDIYHGFKIPRGTAVIANVWNIHHSEEDYEEPEKFIPERFLRHPFGMRSHEGAHDPARLEASGARVTYDFGAGRRICPGMYLAKHSVTLGLAKMIWAFDILPPEGKEIDLNLETGYIQEVALRPKDFDVSFRLRAGRTPADVMEHYSRAYEAEAEIMGWDDGKFK</sequence>
<dbReference type="InterPro" id="IPR017972">
    <property type="entry name" value="Cyt_P450_CS"/>
</dbReference>
<proteinExistence type="inferred from homology"/>
<comment type="similarity">
    <text evidence="1 6">Belongs to the cytochrome P450 family.</text>
</comment>
<dbReference type="PRINTS" id="PR00463">
    <property type="entry name" value="EP450I"/>
</dbReference>
<evidence type="ECO:0000313" key="8">
    <source>
        <dbReference type="Proteomes" id="UP001521785"/>
    </source>
</evidence>
<dbReference type="PANTHER" id="PTHR46300">
    <property type="entry name" value="P450, PUTATIVE (EUROFUNG)-RELATED-RELATED"/>
    <property type="match status" value="1"/>
</dbReference>
<organism evidence="7 8">
    <name type="scientific">Paraconiothyrium brasiliense</name>
    <dbReference type="NCBI Taxonomy" id="300254"/>
    <lineage>
        <taxon>Eukaryota</taxon>
        <taxon>Fungi</taxon>
        <taxon>Dikarya</taxon>
        <taxon>Ascomycota</taxon>
        <taxon>Pezizomycotina</taxon>
        <taxon>Dothideomycetes</taxon>
        <taxon>Pleosporomycetidae</taxon>
        <taxon>Pleosporales</taxon>
        <taxon>Massarineae</taxon>
        <taxon>Didymosphaeriaceae</taxon>
        <taxon>Paraconiothyrium</taxon>
    </lineage>
</organism>
<evidence type="ECO:0000256" key="2">
    <source>
        <dbReference type="ARBA" id="ARBA00022723"/>
    </source>
</evidence>
<gene>
    <name evidence="7" type="ORF">SLS60_011137</name>
</gene>
<evidence type="ECO:0000313" key="7">
    <source>
        <dbReference type="EMBL" id="KAL1592721.1"/>
    </source>
</evidence>
<evidence type="ECO:0008006" key="9">
    <source>
        <dbReference type="Google" id="ProtNLM"/>
    </source>
</evidence>
<dbReference type="PANTHER" id="PTHR46300:SF2">
    <property type="entry name" value="CYTOCHROME P450 MONOOXYGENASE ALNH-RELATED"/>
    <property type="match status" value="1"/>
</dbReference>
<dbReference type="InterPro" id="IPR002401">
    <property type="entry name" value="Cyt_P450_E_grp-I"/>
</dbReference>
<dbReference type="InterPro" id="IPR050364">
    <property type="entry name" value="Cytochrome_P450_fung"/>
</dbReference>
<evidence type="ECO:0000256" key="6">
    <source>
        <dbReference type="RuleBase" id="RU000461"/>
    </source>
</evidence>
<reference evidence="7 8" key="1">
    <citation type="submission" date="2024-02" db="EMBL/GenBank/DDBJ databases">
        <title>De novo assembly and annotation of 12 fungi associated with fruit tree decline syndrome in Ontario, Canada.</title>
        <authorList>
            <person name="Sulman M."/>
            <person name="Ellouze W."/>
            <person name="Ilyukhin E."/>
        </authorList>
    </citation>
    <scope>NUCLEOTIDE SEQUENCE [LARGE SCALE GENOMIC DNA]</scope>
    <source>
        <strain evidence="7 8">M42-189</strain>
    </source>
</reference>